<keyword evidence="1" id="KW-0378">Hydrolase</keyword>
<accession>A0A225ANJ3</accession>
<dbReference type="GO" id="GO:0016787">
    <property type="term" value="F:hydrolase activity"/>
    <property type="evidence" value="ECO:0007669"/>
    <property type="project" value="UniProtKB-KW"/>
</dbReference>
<dbReference type="PANTHER" id="PTHR48070">
    <property type="entry name" value="ESTERASE OVCA2"/>
    <property type="match status" value="1"/>
</dbReference>
<feature type="domain" description="Serine hydrolase" evidence="2">
    <location>
        <begin position="2"/>
        <end position="227"/>
    </location>
</feature>
<dbReference type="PANTHER" id="PTHR48070:SF4">
    <property type="entry name" value="ESTERASE ALNB"/>
    <property type="match status" value="1"/>
</dbReference>
<keyword evidence="4" id="KW-1185">Reference proteome</keyword>
<evidence type="ECO:0000256" key="1">
    <source>
        <dbReference type="ARBA" id="ARBA00022801"/>
    </source>
</evidence>
<dbReference type="Proteomes" id="UP000214365">
    <property type="component" value="Unassembled WGS sequence"/>
</dbReference>
<dbReference type="OrthoDB" id="414698at2759"/>
<sequence>MRFLCLHGAIGNVDNIRIQLEPLGKELDSDHTATFHFINAPVAVIPPAGFSEYFGPGPHYRWMDDEGAGEDSMLNRIRELPVGQDPEDVMRILTSSDKGWRNRNAVMQYLYDTLESHPDIEGIIGYSEGSAMAATLILDELSKLENEGRPRRIKCAVFFTGWPPLNGKNKPLLADESDTLVDIPTLHIVGANDPYRHGAVALYNVCDPDTAHMFDTGKGHTIPRAGKLVADNQRYLGRAWYRA</sequence>
<dbReference type="InterPro" id="IPR050593">
    <property type="entry name" value="LovG"/>
</dbReference>
<dbReference type="GO" id="GO:0019748">
    <property type="term" value="P:secondary metabolic process"/>
    <property type="evidence" value="ECO:0007669"/>
    <property type="project" value="TreeGrafter"/>
</dbReference>
<dbReference type="GO" id="GO:0005737">
    <property type="term" value="C:cytoplasm"/>
    <property type="evidence" value="ECO:0007669"/>
    <property type="project" value="TreeGrafter"/>
</dbReference>
<proteinExistence type="predicted"/>
<protein>
    <recommendedName>
        <fullName evidence="2">Serine hydrolase domain-containing protein</fullName>
    </recommendedName>
</protein>
<dbReference type="GeneID" id="31004685"/>
<dbReference type="InterPro" id="IPR005645">
    <property type="entry name" value="FSH-like_dom"/>
</dbReference>
<gene>
    <name evidence="3" type="ORF">UA08_04930</name>
</gene>
<dbReference type="Pfam" id="PF03959">
    <property type="entry name" value="FSH1"/>
    <property type="match status" value="1"/>
</dbReference>
<evidence type="ECO:0000259" key="2">
    <source>
        <dbReference type="Pfam" id="PF03959"/>
    </source>
</evidence>
<name>A0A225ANJ3_TALAT</name>
<organism evidence="3 4">
    <name type="scientific">Talaromyces atroroseus</name>
    <dbReference type="NCBI Taxonomy" id="1441469"/>
    <lineage>
        <taxon>Eukaryota</taxon>
        <taxon>Fungi</taxon>
        <taxon>Dikarya</taxon>
        <taxon>Ascomycota</taxon>
        <taxon>Pezizomycotina</taxon>
        <taxon>Eurotiomycetes</taxon>
        <taxon>Eurotiomycetidae</taxon>
        <taxon>Eurotiales</taxon>
        <taxon>Trichocomaceae</taxon>
        <taxon>Talaromyces</taxon>
        <taxon>Talaromyces sect. Trachyspermi</taxon>
    </lineage>
</organism>
<dbReference type="Gene3D" id="3.40.50.1820">
    <property type="entry name" value="alpha/beta hydrolase"/>
    <property type="match status" value="1"/>
</dbReference>
<comment type="caution">
    <text evidence="3">The sequence shown here is derived from an EMBL/GenBank/DDBJ whole genome shotgun (WGS) entry which is preliminary data.</text>
</comment>
<reference evidence="3" key="1">
    <citation type="submission" date="2015-06" db="EMBL/GenBank/DDBJ databases">
        <title>Talaromyces atroroseus IBT 11181 draft genome.</title>
        <authorList>
            <person name="Rasmussen K.B."/>
            <person name="Rasmussen S."/>
            <person name="Petersen B."/>
            <person name="Sicheritz-Ponten T."/>
            <person name="Mortensen U.H."/>
            <person name="Thrane U."/>
        </authorList>
    </citation>
    <scope>NUCLEOTIDE SEQUENCE [LARGE SCALE GENOMIC DNA]</scope>
    <source>
        <strain evidence="3">IBT 11181</strain>
    </source>
</reference>
<dbReference type="EMBL" id="LFMY01000006">
    <property type="protein sequence ID" value="OKL59944.1"/>
    <property type="molecule type" value="Genomic_DNA"/>
</dbReference>
<dbReference type="GO" id="GO:0005634">
    <property type="term" value="C:nucleus"/>
    <property type="evidence" value="ECO:0007669"/>
    <property type="project" value="TreeGrafter"/>
</dbReference>
<dbReference type="RefSeq" id="XP_020120065.1">
    <property type="nucleotide sequence ID" value="XM_020267253.1"/>
</dbReference>
<dbReference type="SUPFAM" id="SSF53474">
    <property type="entry name" value="alpha/beta-Hydrolases"/>
    <property type="match status" value="1"/>
</dbReference>
<evidence type="ECO:0000313" key="3">
    <source>
        <dbReference type="EMBL" id="OKL59944.1"/>
    </source>
</evidence>
<dbReference type="AlphaFoldDB" id="A0A225ANJ3"/>
<evidence type="ECO:0000313" key="4">
    <source>
        <dbReference type="Proteomes" id="UP000214365"/>
    </source>
</evidence>
<dbReference type="InterPro" id="IPR029058">
    <property type="entry name" value="AB_hydrolase_fold"/>
</dbReference>